<dbReference type="Proteomes" id="UP000008152">
    <property type="component" value="Chromosome I"/>
</dbReference>
<dbReference type="Gene3D" id="3.40.50.11550">
    <property type="match status" value="1"/>
</dbReference>
<evidence type="ECO:0000313" key="2">
    <source>
        <dbReference type="Proteomes" id="UP000008152"/>
    </source>
</evidence>
<dbReference type="EMBL" id="CP000789">
    <property type="protein sequence ID" value="ABU70373.1"/>
    <property type="molecule type" value="Genomic_DNA"/>
</dbReference>
<proteinExistence type="predicted"/>
<dbReference type="SUPFAM" id="SSF159501">
    <property type="entry name" value="EreA/ChaN-like"/>
    <property type="match status" value="1"/>
</dbReference>
<accession>A7MT00</accession>
<gene>
    <name evidence="1" type="ordered locus">VIBHAR_01397</name>
</gene>
<evidence type="ECO:0008006" key="3">
    <source>
        <dbReference type="Google" id="ProtNLM"/>
    </source>
</evidence>
<dbReference type="AlphaFoldDB" id="A7MT00"/>
<sequence>MDDNDFCYRCRDINKEVVKLMNKFGWKIKPWLLAVGLVGMAGCEYLPHSAEVDLPKQKIEQVVNQAQPANAAILKAFEQHNFVGIGDYHWNDAFLNYATELVTTEAFSDHVTHIVVEFGNAKYQPVLDEYLAGGEVTQAQLEEVLRGSIYFMAWMPDAYRNFFEAIRTRNATLPEGKKIQVHLAEAPFDWQGLQDEKVWKLAAKNKTDHFYQIAAERMAKQEKALLIFGAFHLVNAPKDYVAKTQDSAWPLATRLEQAFPDSTYLIWPMTEPEVVETFHGVSAPALLDVKQSPIAELRFIDLLPKARYKLAAMDKMDAQVGELFDAFLYLGANQRTTVFPRDVMADRNWVNEMQRRVDLIGGKMQDRFNEIRTLSDEKYGFNDQG</sequence>
<evidence type="ECO:0000313" key="1">
    <source>
        <dbReference type="EMBL" id="ABU70373.1"/>
    </source>
</evidence>
<name>A7MT00_VIBC1</name>
<organism evidence="1 2">
    <name type="scientific">Vibrio campbellii (strain ATCC BAA-1116)</name>
    <dbReference type="NCBI Taxonomy" id="2902295"/>
    <lineage>
        <taxon>Bacteria</taxon>
        <taxon>Pseudomonadati</taxon>
        <taxon>Pseudomonadota</taxon>
        <taxon>Gammaproteobacteria</taxon>
        <taxon>Vibrionales</taxon>
        <taxon>Vibrionaceae</taxon>
        <taxon>Vibrio</taxon>
    </lineage>
</organism>
<reference evidence="1 2" key="1">
    <citation type="submission" date="2007-08" db="EMBL/GenBank/DDBJ databases">
        <authorList>
            <consortium name="The Vibrio harveyi Genome Sequencing Project"/>
            <person name="Bassler B."/>
            <person name="Clifton S.W."/>
            <person name="Fulton L."/>
            <person name="Delehaunty K."/>
            <person name="Fronick C."/>
            <person name="Harrison M."/>
            <person name="Markivic C."/>
            <person name="Fulton R."/>
            <person name="Tin-Wollam A.-M."/>
            <person name="Shah N."/>
            <person name="Pepin K."/>
            <person name="Nash W."/>
            <person name="Thiruvilangam P."/>
            <person name="Bhonagiri V."/>
            <person name="Waters C."/>
            <person name="Tu K.C."/>
            <person name="Irgon J."/>
            <person name="Wilson R.K."/>
        </authorList>
    </citation>
    <scope>NUCLEOTIDE SEQUENCE [LARGE SCALE GENOMIC DNA]</scope>
    <source>
        <strain evidence="2">ATCC BAA-1116 / BB120</strain>
    </source>
</reference>
<dbReference type="PATRIC" id="fig|338187.36.peg.1320"/>
<dbReference type="KEGG" id="vha:VIBHAR_01397"/>
<protein>
    <recommendedName>
        <fullName evidence="3">Haem-binding uptake Tiki superfamily ChaN domain-containing protein</fullName>
    </recommendedName>
</protein>